<dbReference type="EC" id="3.4.13.22" evidence="9 10"/>
<dbReference type="GO" id="GO:0006508">
    <property type="term" value="P:proteolysis"/>
    <property type="evidence" value="ECO:0007669"/>
    <property type="project" value="UniProtKB-KW"/>
</dbReference>
<dbReference type="PANTHER" id="PTHR43126:SF1">
    <property type="entry name" value="D-ALANYL-D-ALANINE DIPEPTIDASE"/>
    <property type="match status" value="1"/>
</dbReference>
<evidence type="ECO:0000256" key="9">
    <source>
        <dbReference type="HAMAP-Rule" id="MF_01924"/>
    </source>
</evidence>
<feature type="binding site" evidence="9">
    <location>
        <position position="189"/>
    </location>
    <ligand>
        <name>Zn(2+)</name>
        <dbReference type="ChEBI" id="CHEBI:29105"/>
        <note>catalytic</note>
    </ligand>
</feature>
<dbReference type="STRING" id="156994.SAMN04488028_103152"/>
<evidence type="ECO:0000256" key="4">
    <source>
        <dbReference type="ARBA" id="ARBA00022801"/>
    </source>
</evidence>
<dbReference type="GO" id="GO:0071555">
    <property type="term" value="P:cell wall organization"/>
    <property type="evidence" value="ECO:0007669"/>
    <property type="project" value="UniProtKB-KW"/>
</dbReference>
<keyword evidence="5 9" id="KW-0862">Zinc</keyword>
<dbReference type="PIRSF" id="PIRSF026671">
    <property type="entry name" value="AA_dipeptidase"/>
    <property type="match status" value="1"/>
</dbReference>
<evidence type="ECO:0000313" key="11">
    <source>
        <dbReference type="EMBL" id="SHK14621.1"/>
    </source>
</evidence>
<evidence type="ECO:0000313" key="12">
    <source>
        <dbReference type="Proteomes" id="UP000184474"/>
    </source>
</evidence>
<dbReference type="Gene3D" id="3.30.1380.10">
    <property type="match status" value="1"/>
</dbReference>
<evidence type="ECO:0000256" key="5">
    <source>
        <dbReference type="ARBA" id="ARBA00022833"/>
    </source>
</evidence>
<proteinExistence type="inferred from homology"/>
<evidence type="ECO:0000256" key="3">
    <source>
        <dbReference type="ARBA" id="ARBA00022723"/>
    </source>
</evidence>
<keyword evidence="8 10" id="KW-0961">Cell wall biogenesis/degradation</keyword>
<dbReference type="PANTHER" id="PTHR43126">
    <property type="entry name" value="D-ALANYL-D-ALANINE DIPEPTIDASE"/>
    <property type="match status" value="1"/>
</dbReference>
<evidence type="ECO:0000256" key="8">
    <source>
        <dbReference type="ARBA" id="ARBA00023316"/>
    </source>
</evidence>
<comment type="function">
    <text evidence="9 10">Catalyzes hydrolysis of the D-alanyl-D-alanine dipeptide.</text>
</comment>
<dbReference type="GO" id="GO:0160237">
    <property type="term" value="F:D-Ala-D-Ala dipeptidase activity"/>
    <property type="evidence" value="ECO:0007669"/>
    <property type="project" value="UniProtKB-EC"/>
</dbReference>
<comment type="catalytic activity">
    <reaction evidence="1 9 10">
        <text>D-alanyl-D-alanine + H2O = 2 D-alanine</text>
        <dbReference type="Rhea" id="RHEA:20661"/>
        <dbReference type="ChEBI" id="CHEBI:15377"/>
        <dbReference type="ChEBI" id="CHEBI:57416"/>
        <dbReference type="ChEBI" id="CHEBI:57822"/>
        <dbReference type="EC" id="3.4.13.22"/>
    </reaction>
</comment>
<dbReference type="EMBL" id="FRAA01000003">
    <property type="protein sequence ID" value="SHK14621.1"/>
    <property type="molecule type" value="Genomic_DNA"/>
</dbReference>
<dbReference type="Pfam" id="PF01427">
    <property type="entry name" value="Peptidase_M15"/>
    <property type="match status" value="1"/>
</dbReference>
<comment type="cofactor">
    <cofactor evidence="9">
        <name>Zn(2+)</name>
        <dbReference type="ChEBI" id="CHEBI:29105"/>
    </cofactor>
    <text evidence="9">Binds 1 zinc ion per subunit.</text>
</comment>
<gene>
    <name evidence="11" type="ORF">SAMN04488028_103152</name>
</gene>
<keyword evidence="12" id="KW-1185">Reference proteome</keyword>
<keyword evidence="3 9" id="KW-0479">Metal-binding</keyword>
<reference evidence="12" key="1">
    <citation type="submission" date="2016-11" db="EMBL/GenBank/DDBJ databases">
        <authorList>
            <person name="Varghese N."/>
            <person name="Submissions S."/>
        </authorList>
    </citation>
    <scope>NUCLEOTIDE SEQUENCE [LARGE SCALE GENOMIC DNA]</scope>
    <source>
        <strain evidence="12">DSM 26134</strain>
    </source>
</reference>
<feature type="binding site" evidence="9">
    <location>
        <position position="129"/>
    </location>
    <ligand>
        <name>Zn(2+)</name>
        <dbReference type="ChEBI" id="CHEBI:29105"/>
        <note>catalytic</note>
    </ligand>
</feature>
<keyword evidence="7 9" id="KW-0482">Metalloprotease</keyword>
<evidence type="ECO:0000256" key="10">
    <source>
        <dbReference type="PIRNR" id="PIRNR026671"/>
    </source>
</evidence>
<dbReference type="InterPro" id="IPR000755">
    <property type="entry name" value="A_A_dipeptidase"/>
</dbReference>
<keyword evidence="4 9" id="KW-0378">Hydrolase</keyword>
<dbReference type="HAMAP" id="MF_01924">
    <property type="entry name" value="A_A_dipeptidase"/>
    <property type="match status" value="1"/>
</dbReference>
<name>A0A1M6Q3D5_REIAG</name>
<feature type="binding site" evidence="9">
    <location>
        <position position="122"/>
    </location>
    <ligand>
        <name>Zn(2+)</name>
        <dbReference type="ChEBI" id="CHEBI:29105"/>
        <note>catalytic</note>
    </ligand>
</feature>
<organism evidence="11 12">
    <name type="scientific">Reichenbachiella agariperforans</name>
    <dbReference type="NCBI Taxonomy" id="156994"/>
    <lineage>
        <taxon>Bacteria</taxon>
        <taxon>Pseudomonadati</taxon>
        <taxon>Bacteroidota</taxon>
        <taxon>Cytophagia</taxon>
        <taxon>Cytophagales</taxon>
        <taxon>Reichenbachiellaceae</taxon>
        <taxon>Reichenbachiella</taxon>
    </lineage>
</organism>
<dbReference type="CDD" id="cd14817">
    <property type="entry name" value="D-Ala-D-Ala_dipeptidase_VanX"/>
    <property type="match status" value="1"/>
</dbReference>
<dbReference type="InterPro" id="IPR009045">
    <property type="entry name" value="Zn_M74/Hedgehog-like"/>
</dbReference>
<feature type="active site" description="Proton donor/acceptor" evidence="9">
    <location>
        <position position="186"/>
    </location>
</feature>
<keyword evidence="6 9" id="KW-0224">Dipeptidase</keyword>
<evidence type="ECO:0000256" key="1">
    <source>
        <dbReference type="ARBA" id="ARBA00001362"/>
    </source>
</evidence>
<dbReference type="AlphaFoldDB" id="A0A1M6Q3D5"/>
<evidence type="ECO:0000256" key="7">
    <source>
        <dbReference type="ARBA" id="ARBA00023049"/>
    </source>
</evidence>
<comment type="similarity">
    <text evidence="9 10">Belongs to the peptidase M15D family.</text>
</comment>
<accession>A0A1M6Q3D5</accession>
<dbReference type="GO" id="GO:0008270">
    <property type="term" value="F:zinc ion binding"/>
    <property type="evidence" value="ECO:0007669"/>
    <property type="project" value="UniProtKB-UniRule"/>
</dbReference>
<protein>
    <recommendedName>
        <fullName evidence="9 10">D-alanyl-D-alanine dipeptidase</fullName>
        <shortName evidence="9 10">D-Ala-D-Ala dipeptidase</shortName>
        <ecNumber evidence="9 10">3.4.13.22</ecNumber>
    </recommendedName>
</protein>
<dbReference type="Proteomes" id="UP000184474">
    <property type="component" value="Unassembled WGS sequence"/>
</dbReference>
<feature type="site" description="Transition state stabilizer" evidence="9">
    <location>
        <position position="77"/>
    </location>
</feature>
<keyword evidence="2 9" id="KW-0645">Protease</keyword>
<dbReference type="GO" id="GO:0008237">
    <property type="term" value="F:metallopeptidase activity"/>
    <property type="evidence" value="ECO:0007669"/>
    <property type="project" value="UniProtKB-KW"/>
</dbReference>
<dbReference type="SUPFAM" id="SSF55166">
    <property type="entry name" value="Hedgehog/DD-peptidase"/>
    <property type="match status" value="1"/>
</dbReference>
<evidence type="ECO:0000256" key="6">
    <source>
        <dbReference type="ARBA" id="ARBA00022997"/>
    </source>
</evidence>
<evidence type="ECO:0000256" key="2">
    <source>
        <dbReference type="ARBA" id="ARBA00022670"/>
    </source>
</evidence>
<sequence>MSVSAQLPNGFVYVQTLDSTIMLDLRYYSTNNFVGDTIDGYEAPVLILSQKAGEALAQVQQDLNGRGYGLIVYDGYRPQRAVNHFSRWASDLSDRRMKSVFYPHVQKSRLFQLGYIAHRSGHSRGSSVDLSLIDLYTKRPLDMGSPFDMFDVRSHHEAMVSKTQLANRELLKATMREYGFRHYRKEWWHYTLNQEPFPNQYFDFPVR</sequence>